<dbReference type="FunFam" id="1.10.287.950:FF:000001">
    <property type="entry name" value="Methyl-accepting chemotaxis sensory transducer"/>
    <property type="match status" value="1"/>
</dbReference>
<evidence type="ECO:0000313" key="11">
    <source>
        <dbReference type="Proteomes" id="UP000244934"/>
    </source>
</evidence>
<evidence type="ECO:0000256" key="7">
    <source>
        <dbReference type="SAM" id="Phobius"/>
    </source>
</evidence>
<evidence type="ECO:0000259" key="9">
    <source>
        <dbReference type="PROSITE" id="PS50885"/>
    </source>
</evidence>
<dbReference type="InterPro" id="IPR051310">
    <property type="entry name" value="MCP_chemotaxis"/>
</dbReference>
<feature type="compositionally biased region" description="Polar residues" evidence="6">
    <location>
        <begin position="425"/>
        <end position="441"/>
    </location>
</feature>
<keyword evidence="7" id="KW-1133">Transmembrane helix</keyword>
<reference evidence="11" key="1">
    <citation type="submission" date="2018-03" db="EMBL/GenBank/DDBJ databases">
        <authorList>
            <person name="Navarro De La Torre S."/>
        </authorList>
    </citation>
    <scope>NUCLEOTIDE SEQUENCE [LARGE SCALE GENOMIC DNA]</scope>
    <source>
        <strain evidence="11">EAod3</strain>
    </source>
</reference>
<feature type="transmembrane region" description="Helical" evidence="7">
    <location>
        <begin position="12"/>
        <end position="32"/>
    </location>
</feature>
<keyword evidence="11" id="KW-1185">Reference proteome</keyword>
<feature type="transmembrane region" description="Helical" evidence="7">
    <location>
        <begin position="318"/>
        <end position="343"/>
    </location>
</feature>
<proteinExistence type="inferred from homology"/>
<feature type="region of interest" description="Disordered" evidence="6">
    <location>
        <begin position="417"/>
        <end position="448"/>
    </location>
</feature>
<evidence type="ECO:0000256" key="1">
    <source>
        <dbReference type="ARBA" id="ARBA00004370"/>
    </source>
</evidence>
<evidence type="ECO:0000256" key="3">
    <source>
        <dbReference type="ARBA" id="ARBA00023224"/>
    </source>
</evidence>
<dbReference type="SUPFAM" id="SSF58104">
    <property type="entry name" value="Methyl-accepting chemotaxis protein (MCP) signaling domain"/>
    <property type="match status" value="1"/>
</dbReference>
<dbReference type="InterPro" id="IPR004089">
    <property type="entry name" value="MCPsignal_dom"/>
</dbReference>
<dbReference type="PANTHER" id="PTHR43531">
    <property type="entry name" value="PROTEIN ICFG"/>
    <property type="match status" value="1"/>
</dbReference>
<dbReference type="Pfam" id="PF00015">
    <property type="entry name" value="MCPsignal"/>
    <property type="match status" value="1"/>
</dbReference>
<dbReference type="PROSITE" id="PS50111">
    <property type="entry name" value="CHEMOTAXIS_TRANSDUC_2"/>
    <property type="match status" value="1"/>
</dbReference>
<evidence type="ECO:0000256" key="6">
    <source>
        <dbReference type="SAM" id="MobiDB-lite"/>
    </source>
</evidence>
<comment type="similarity">
    <text evidence="4">Belongs to the methyl-accepting chemotaxis (MCP) protein family.</text>
</comment>
<feature type="domain" description="Methyl-accepting transducer" evidence="8">
    <location>
        <begin position="397"/>
        <end position="626"/>
    </location>
</feature>
<dbReference type="InterPro" id="IPR003660">
    <property type="entry name" value="HAMP_dom"/>
</dbReference>
<gene>
    <name evidence="10" type="primary">trg</name>
    <name evidence="10" type="ORF">KSP9073_00970</name>
</gene>
<dbReference type="SMART" id="SM00304">
    <property type="entry name" value="HAMP"/>
    <property type="match status" value="1"/>
</dbReference>
<dbReference type="SMART" id="SM00283">
    <property type="entry name" value="MA"/>
    <property type="match status" value="1"/>
</dbReference>
<protein>
    <submittedName>
        <fullName evidence="10">Methyl-accepting chemotaxis protein III</fullName>
    </submittedName>
</protein>
<dbReference type="GO" id="GO:0006935">
    <property type="term" value="P:chemotaxis"/>
    <property type="evidence" value="ECO:0007669"/>
    <property type="project" value="InterPro"/>
</dbReference>
<accession>A0A2R8CJ81</accession>
<keyword evidence="3 5" id="KW-0807">Transducer</keyword>
<dbReference type="PRINTS" id="PR00260">
    <property type="entry name" value="CHEMTRNSDUCR"/>
</dbReference>
<dbReference type="GO" id="GO:0005886">
    <property type="term" value="C:plasma membrane"/>
    <property type="evidence" value="ECO:0007669"/>
    <property type="project" value="TreeGrafter"/>
</dbReference>
<evidence type="ECO:0000256" key="5">
    <source>
        <dbReference type="PROSITE-ProRule" id="PRU00284"/>
    </source>
</evidence>
<dbReference type="CDD" id="cd06225">
    <property type="entry name" value="HAMP"/>
    <property type="match status" value="1"/>
</dbReference>
<dbReference type="GO" id="GO:0004888">
    <property type="term" value="F:transmembrane signaling receptor activity"/>
    <property type="evidence" value="ECO:0007669"/>
    <property type="project" value="InterPro"/>
</dbReference>
<keyword evidence="7" id="KW-0812">Transmembrane</keyword>
<dbReference type="GO" id="GO:0007165">
    <property type="term" value="P:signal transduction"/>
    <property type="evidence" value="ECO:0007669"/>
    <property type="project" value="UniProtKB-KW"/>
</dbReference>
<keyword evidence="2" id="KW-0488">Methylation</keyword>
<dbReference type="Gene3D" id="1.10.287.950">
    <property type="entry name" value="Methyl-accepting chemotaxis protein"/>
    <property type="match status" value="1"/>
</dbReference>
<feature type="domain" description="HAMP" evidence="9">
    <location>
        <begin position="340"/>
        <end position="392"/>
    </location>
</feature>
<evidence type="ECO:0000256" key="4">
    <source>
        <dbReference type="ARBA" id="ARBA00029447"/>
    </source>
</evidence>
<dbReference type="PROSITE" id="PS50885">
    <property type="entry name" value="HAMP"/>
    <property type="match status" value="1"/>
</dbReference>
<evidence type="ECO:0000256" key="2">
    <source>
        <dbReference type="ARBA" id="ARBA00022481"/>
    </source>
</evidence>
<name>A0A2R8CJ81_9GAMM</name>
<dbReference type="CDD" id="cd11386">
    <property type="entry name" value="MCP_signal"/>
    <property type="match status" value="1"/>
</dbReference>
<dbReference type="Pfam" id="PF00672">
    <property type="entry name" value="HAMP"/>
    <property type="match status" value="1"/>
</dbReference>
<dbReference type="RefSeq" id="WP_108841745.1">
    <property type="nucleotide sequence ID" value="NZ_ONZI01000001.1"/>
</dbReference>
<sequence>MYSLLSNLALRYKFMILGFLALLITIIPTVLFTQSINDSLDNRVARLQGLAPERAIVTAIGLTQKHRGMCARLLNGDASARAPCQALRDQADQAYARTAELIATQSDNDNATETWQSITQEWQDVKALFGSDLPEASRSFEVHTALIRNMLEAARYLLDDFRLSLTSQPDVYQLVQSLFVEMPALTEALGQLRGRGAGQLARGEASVAERSIMEALRIQALGNHRVLEHGLESVMLYHPEMEAALQEPLKTATTQLMQGLSLVKDVILQAQSLEAAPQDYFNTLTSTIEAQLALSDVAVSQLQDQLQHQISDLQQQKWGLLGVLGAGLLLALGLGTIVARAIVRPIHDAVDMARRVADGDLTGRLTVRGRDECAHLARALNEMGEGLTRIVSEVRNGSETIATAAGQIASANMDMSQRTEEQAASLEQTSASTQQIHTTAGRNAEHTREAGDMALSASRTAKESGDLIHGVVATMQAIHQDSDRMSEIISMIDSIAFRTNLLALNASIEAARAGEHGRGFAVVASEVRGLAQRSASAADDIRSLIETSGERVRDGVTQVDQAGSAMQTLQDGIERVAAITDEIRVGSDEQSTGIDQIHQAISQMDDVTQRNAAMVEQTSAAATSLEEQTEILRRLMASFRLQATS</sequence>
<keyword evidence="7" id="KW-0472">Membrane</keyword>
<comment type="subcellular location">
    <subcellularLocation>
        <location evidence="1">Membrane</location>
    </subcellularLocation>
</comment>
<dbReference type="EMBL" id="ONZI01000001">
    <property type="protein sequence ID" value="SPJ32968.1"/>
    <property type="molecule type" value="Genomic_DNA"/>
</dbReference>
<evidence type="ECO:0000313" key="10">
    <source>
        <dbReference type="EMBL" id="SPJ32968.1"/>
    </source>
</evidence>
<evidence type="ECO:0000259" key="8">
    <source>
        <dbReference type="PROSITE" id="PS50111"/>
    </source>
</evidence>
<organism evidence="10 11">
    <name type="scientific">Kushneria phyllosphaerae</name>
    <dbReference type="NCBI Taxonomy" id="2100822"/>
    <lineage>
        <taxon>Bacteria</taxon>
        <taxon>Pseudomonadati</taxon>
        <taxon>Pseudomonadota</taxon>
        <taxon>Gammaproteobacteria</taxon>
        <taxon>Oceanospirillales</taxon>
        <taxon>Halomonadaceae</taxon>
        <taxon>Kushneria</taxon>
    </lineage>
</organism>
<dbReference type="OrthoDB" id="2489132at2"/>
<dbReference type="InterPro" id="IPR004090">
    <property type="entry name" value="Chemotax_Me-accpt_rcpt"/>
</dbReference>
<dbReference type="Proteomes" id="UP000244934">
    <property type="component" value="Unassembled WGS sequence"/>
</dbReference>
<dbReference type="AlphaFoldDB" id="A0A2R8CJ81"/>
<dbReference type="PANTHER" id="PTHR43531:SF14">
    <property type="entry name" value="METHYL-ACCEPTING CHEMOTAXIS PROTEIN I-RELATED"/>
    <property type="match status" value="1"/>
</dbReference>